<protein>
    <recommendedName>
        <fullName evidence="4">Pali-domain-containing protein</fullName>
    </recommendedName>
</protein>
<dbReference type="GO" id="GO:0051285">
    <property type="term" value="C:cell cortex of cell tip"/>
    <property type="evidence" value="ECO:0007669"/>
    <property type="project" value="TreeGrafter"/>
</dbReference>
<keyword evidence="1" id="KW-1133">Transmembrane helix</keyword>
<organism evidence="2 3">
    <name type="scientific">Pseudomicrostroma glucosiphilum</name>
    <dbReference type="NCBI Taxonomy" id="1684307"/>
    <lineage>
        <taxon>Eukaryota</taxon>
        <taxon>Fungi</taxon>
        <taxon>Dikarya</taxon>
        <taxon>Basidiomycota</taxon>
        <taxon>Ustilaginomycotina</taxon>
        <taxon>Exobasidiomycetes</taxon>
        <taxon>Microstromatales</taxon>
        <taxon>Microstromatales incertae sedis</taxon>
        <taxon>Pseudomicrostroma</taxon>
    </lineage>
</organism>
<dbReference type="EMBL" id="KZ819322">
    <property type="protein sequence ID" value="PWN22743.1"/>
    <property type="molecule type" value="Genomic_DNA"/>
</dbReference>
<dbReference type="PANTHER" id="PTHR28019">
    <property type="entry name" value="CELL MEMBRANE PROTEIN YLR413W-RELATED"/>
    <property type="match status" value="1"/>
</dbReference>
<keyword evidence="1" id="KW-0472">Membrane</keyword>
<evidence type="ECO:0000313" key="3">
    <source>
        <dbReference type="Proteomes" id="UP000245942"/>
    </source>
</evidence>
<evidence type="ECO:0008006" key="4">
    <source>
        <dbReference type="Google" id="ProtNLM"/>
    </source>
</evidence>
<feature type="transmembrane region" description="Helical" evidence="1">
    <location>
        <begin position="222"/>
        <end position="245"/>
    </location>
</feature>
<proteinExistence type="predicted"/>
<keyword evidence="1" id="KW-0812">Transmembrane</keyword>
<dbReference type="PANTHER" id="PTHR28019:SF2">
    <property type="entry name" value="CELL MEMBRANE PROTEIN YLR413W-RELATED"/>
    <property type="match status" value="1"/>
</dbReference>
<keyword evidence="3" id="KW-1185">Reference proteome</keyword>
<feature type="transmembrane region" description="Helical" evidence="1">
    <location>
        <begin position="178"/>
        <end position="202"/>
    </location>
</feature>
<gene>
    <name evidence="2" type="ORF">BCV69DRAFT_280351</name>
</gene>
<dbReference type="AlphaFoldDB" id="A0A316UFR1"/>
<dbReference type="GO" id="GO:0005886">
    <property type="term" value="C:plasma membrane"/>
    <property type="evidence" value="ECO:0007669"/>
    <property type="project" value="InterPro"/>
</dbReference>
<dbReference type="GO" id="GO:0031505">
    <property type="term" value="P:fungal-type cell wall organization"/>
    <property type="evidence" value="ECO:0007669"/>
    <property type="project" value="TreeGrafter"/>
</dbReference>
<reference evidence="2 3" key="1">
    <citation type="journal article" date="2018" name="Mol. Biol. Evol.">
        <title>Broad Genomic Sampling Reveals a Smut Pathogenic Ancestry of the Fungal Clade Ustilaginomycotina.</title>
        <authorList>
            <person name="Kijpornyongpan T."/>
            <person name="Mondo S.J."/>
            <person name="Barry K."/>
            <person name="Sandor L."/>
            <person name="Lee J."/>
            <person name="Lipzen A."/>
            <person name="Pangilinan J."/>
            <person name="LaButti K."/>
            <person name="Hainaut M."/>
            <person name="Henrissat B."/>
            <person name="Grigoriev I.V."/>
            <person name="Spatafora J.W."/>
            <person name="Aime M.C."/>
        </authorList>
    </citation>
    <scope>NUCLEOTIDE SEQUENCE [LARGE SCALE GENOMIC DNA]</scope>
    <source>
        <strain evidence="2 3">MCA 4718</strain>
    </source>
</reference>
<dbReference type="Proteomes" id="UP000245942">
    <property type="component" value="Unassembled WGS sequence"/>
</dbReference>
<dbReference type="GeneID" id="37013317"/>
<dbReference type="OrthoDB" id="3349852at2759"/>
<name>A0A316UFR1_9BASI</name>
<dbReference type="InterPro" id="IPR009571">
    <property type="entry name" value="SUR7/Rim9-like_fungi"/>
</dbReference>
<dbReference type="Pfam" id="PF06687">
    <property type="entry name" value="SUR7"/>
    <property type="match status" value="1"/>
</dbReference>
<dbReference type="RefSeq" id="XP_025349903.1">
    <property type="nucleotide sequence ID" value="XM_025491583.1"/>
</dbReference>
<evidence type="ECO:0000313" key="2">
    <source>
        <dbReference type="EMBL" id="PWN22743.1"/>
    </source>
</evidence>
<accession>A0A316UFR1</accession>
<sequence length="250" mass="26239">MVLGFLFAGFGELLLFAATALTILVNMGQLTGNVVSRNIYITSIDARNIGTSLSNTTGSTTALFASDQSVATGSGEGLKLQYYWGPYRQCGGEGVNFPRGCSDSYIGYRWEPLATLESDASPTISSEIAAAIPSGYVTDNDRLGLLSRVANVILLVGTILTGLAFLTGFLAHRFCFAFAALECLGAAGCLAVAAAIWTAILVKTRDAVPTGVELVIHYGNGLWMTWAAFAAVAVAIVPLLLACCVGRSKY</sequence>
<feature type="transmembrane region" description="Helical" evidence="1">
    <location>
        <begin position="149"/>
        <end position="171"/>
    </location>
</feature>
<dbReference type="InterPro" id="IPR052413">
    <property type="entry name" value="SUR7_domain"/>
</dbReference>
<evidence type="ECO:0000256" key="1">
    <source>
        <dbReference type="SAM" id="Phobius"/>
    </source>
</evidence>